<comment type="caution">
    <text evidence="6">The sequence shown here is derived from an EMBL/GenBank/DDBJ whole genome shotgun (WGS) entry which is preliminary data.</text>
</comment>
<evidence type="ECO:0000256" key="1">
    <source>
        <dbReference type="ARBA" id="ARBA00034221"/>
    </source>
</evidence>
<dbReference type="OrthoDB" id="9805728at2"/>
<dbReference type="Proteomes" id="UP000317036">
    <property type="component" value="Unassembled WGS sequence"/>
</dbReference>
<comment type="catalytic activity">
    <reaction evidence="1">
        <text>3',5'-cyclic CMP + H2O = CMP + H(+)</text>
        <dbReference type="Rhea" id="RHEA:72675"/>
        <dbReference type="ChEBI" id="CHEBI:15377"/>
        <dbReference type="ChEBI" id="CHEBI:15378"/>
        <dbReference type="ChEBI" id="CHEBI:58003"/>
        <dbReference type="ChEBI" id="CHEBI:60377"/>
    </reaction>
    <physiologicalReaction direction="left-to-right" evidence="1">
        <dbReference type="Rhea" id="RHEA:72676"/>
    </physiologicalReaction>
</comment>
<name>A0A559K909_9BACL</name>
<proteinExistence type="predicted"/>
<organism evidence="6 7">
    <name type="scientific">Paenibacillus cremeus</name>
    <dbReference type="NCBI Taxonomy" id="2163881"/>
    <lineage>
        <taxon>Bacteria</taxon>
        <taxon>Bacillati</taxon>
        <taxon>Bacillota</taxon>
        <taxon>Bacilli</taxon>
        <taxon>Bacillales</taxon>
        <taxon>Paenibacillaceae</taxon>
        <taxon>Paenibacillus</taxon>
    </lineage>
</organism>
<evidence type="ECO:0000259" key="5">
    <source>
        <dbReference type="Pfam" id="PF12706"/>
    </source>
</evidence>
<reference evidence="6 7" key="1">
    <citation type="submission" date="2019-07" db="EMBL/GenBank/DDBJ databases">
        <authorList>
            <person name="Kim J."/>
        </authorList>
    </citation>
    <scope>NUCLEOTIDE SEQUENCE [LARGE SCALE GENOMIC DNA]</scope>
    <source>
        <strain evidence="6 7">JC52</strain>
    </source>
</reference>
<dbReference type="PANTHER" id="PTHR15032:SF4">
    <property type="entry name" value="N-ACYL-PHOSPHATIDYLETHANOLAMINE-HYDROLYZING PHOSPHOLIPASE D"/>
    <property type="match status" value="1"/>
</dbReference>
<comment type="catalytic activity">
    <reaction evidence="3">
        <text>3',5'-cyclic UMP + H2O = UMP + H(+)</text>
        <dbReference type="Rhea" id="RHEA:70575"/>
        <dbReference type="ChEBI" id="CHEBI:15377"/>
        <dbReference type="ChEBI" id="CHEBI:15378"/>
        <dbReference type="ChEBI" id="CHEBI:57865"/>
        <dbReference type="ChEBI" id="CHEBI:184387"/>
    </reaction>
    <physiologicalReaction direction="left-to-right" evidence="3">
        <dbReference type="Rhea" id="RHEA:70576"/>
    </physiologicalReaction>
</comment>
<feature type="compositionally biased region" description="Low complexity" evidence="4">
    <location>
        <begin position="363"/>
        <end position="379"/>
    </location>
</feature>
<protein>
    <submittedName>
        <fullName evidence="6">MBL fold metallo-hydrolase</fullName>
    </submittedName>
</protein>
<sequence>MTAIKTLRQKGLKLVTLLLILILLAAFAVLFTASYRPFGKAPSAEQREKYRQYANYEGGKFQNQIPTKRGLKPAETVKVMFEYAKSDPKRKPPGPLVMDRYVPGQTGESHVVWFGHSALLVKIAGLTLLLDPMLGKVPSPFPMIGGARYSKQPPIDLDQLPEIDAVIYSHDHYDHLDYGSVQKLKDRVRRFIVPLGVGPHLERWGVPKSSIEEHGWGDEFEYAGLKLACTPARHFSGRGTTGSNSTLWCSWVIDGGNEKLFFSGDSGYGPHFREIGETYGPFDLTLMECGQYDERWSGIHMLPEETVQAHLDVKGERMIPIHWAAFTLSLHEWDDPVERASRAAKERGVTIVTPRLGEPVPIRSTDAATSSSAWWRDPQ</sequence>
<dbReference type="InterPro" id="IPR024884">
    <property type="entry name" value="NAPE-PLD"/>
</dbReference>
<dbReference type="InterPro" id="IPR001279">
    <property type="entry name" value="Metallo-B-lactamas"/>
</dbReference>
<dbReference type="Pfam" id="PF12706">
    <property type="entry name" value="Lactamase_B_2"/>
    <property type="match status" value="1"/>
</dbReference>
<dbReference type="Gene3D" id="3.60.15.10">
    <property type="entry name" value="Ribonuclease Z/Hydroxyacylglutathione hydrolase-like"/>
    <property type="match status" value="1"/>
</dbReference>
<dbReference type="GO" id="GO:0070290">
    <property type="term" value="F:N-acylphosphatidylethanolamine-specific phospholipase D activity"/>
    <property type="evidence" value="ECO:0007669"/>
    <property type="project" value="InterPro"/>
</dbReference>
<feature type="domain" description="Metallo-beta-lactamase" evidence="5">
    <location>
        <begin position="128"/>
        <end position="323"/>
    </location>
</feature>
<dbReference type="PANTHER" id="PTHR15032">
    <property type="entry name" value="N-ACYL-PHOSPHATIDYLETHANOLAMINE-HYDROLYZING PHOSPHOLIPASE D"/>
    <property type="match status" value="1"/>
</dbReference>
<keyword evidence="6" id="KW-0378">Hydrolase</keyword>
<dbReference type="PIRSF" id="PIRSF038896">
    <property type="entry name" value="NAPE-PLD"/>
    <property type="match status" value="1"/>
</dbReference>
<gene>
    <name evidence="6" type="ORF">FPZ49_17440</name>
</gene>
<evidence type="ECO:0000256" key="4">
    <source>
        <dbReference type="SAM" id="MobiDB-lite"/>
    </source>
</evidence>
<dbReference type="AlphaFoldDB" id="A0A559K909"/>
<comment type="function">
    <text evidence="2">Counteracts the endogenous Pycsar antiviral defense system. Phosphodiesterase that enables metal-dependent hydrolysis of host cyclic nucleotide Pycsar defense signals such as cCMP and cUMP.</text>
</comment>
<feature type="region of interest" description="Disordered" evidence="4">
    <location>
        <begin position="358"/>
        <end position="379"/>
    </location>
</feature>
<dbReference type="GO" id="GO:0005737">
    <property type="term" value="C:cytoplasm"/>
    <property type="evidence" value="ECO:0007669"/>
    <property type="project" value="TreeGrafter"/>
</dbReference>
<keyword evidence="7" id="KW-1185">Reference proteome</keyword>
<dbReference type="InterPro" id="IPR036866">
    <property type="entry name" value="RibonucZ/Hydroxyglut_hydro"/>
</dbReference>
<evidence type="ECO:0000256" key="3">
    <source>
        <dbReference type="ARBA" id="ARBA00048505"/>
    </source>
</evidence>
<dbReference type="EMBL" id="VNJI01000021">
    <property type="protein sequence ID" value="TVY08615.1"/>
    <property type="molecule type" value="Genomic_DNA"/>
</dbReference>
<dbReference type="GO" id="GO:0008270">
    <property type="term" value="F:zinc ion binding"/>
    <property type="evidence" value="ECO:0007669"/>
    <property type="project" value="InterPro"/>
</dbReference>
<accession>A0A559K909</accession>
<dbReference type="RefSeq" id="WP_144849211.1">
    <property type="nucleotide sequence ID" value="NZ_VNJI01000021.1"/>
</dbReference>
<evidence type="ECO:0000256" key="2">
    <source>
        <dbReference type="ARBA" id="ARBA00034301"/>
    </source>
</evidence>
<dbReference type="SUPFAM" id="SSF56281">
    <property type="entry name" value="Metallo-hydrolase/oxidoreductase"/>
    <property type="match status" value="1"/>
</dbReference>
<evidence type="ECO:0000313" key="7">
    <source>
        <dbReference type="Proteomes" id="UP000317036"/>
    </source>
</evidence>
<evidence type="ECO:0000313" key="6">
    <source>
        <dbReference type="EMBL" id="TVY08615.1"/>
    </source>
</evidence>